<name>A0A450UE28_9GAMM</name>
<protein>
    <recommendedName>
        <fullName evidence="2">DUF4376 domain-containing protein</fullName>
    </recommendedName>
</protein>
<evidence type="ECO:0000313" key="1">
    <source>
        <dbReference type="EMBL" id="VFJ90778.1"/>
    </source>
</evidence>
<reference evidence="1" key="1">
    <citation type="submission" date="2019-02" db="EMBL/GenBank/DDBJ databases">
        <authorList>
            <person name="Gruber-Vodicka R. H."/>
            <person name="Seah K. B. B."/>
        </authorList>
    </citation>
    <scope>NUCLEOTIDE SEQUENCE</scope>
    <source>
        <strain evidence="1">BECK_M6</strain>
    </source>
</reference>
<dbReference type="EMBL" id="CAADFH010000013">
    <property type="protein sequence ID" value="VFJ90778.1"/>
    <property type="molecule type" value="Genomic_DNA"/>
</dbReference>
<dbReference type="AlphaFoldDB" id="A0A450UE28"/>
<accession>A0A450UE28</accession>
<sequence length="269" mass="30837">MNTKETRPRLYYFDGVTKVELPPDPRIGPILAQPNPMEKGKWLVPMYATLDVPDKAPAGYVSVRKSGKWVIEEDHRGKTVYRKGDGSKYVITEVGPLPDDVTEKEKPSGFHYWSVNDWVFDRDEAIDHMNGKINEYRDSRLNHGGVQVNGVWFRSDLVSSTEALGFSVKILQAKLSRMTSSPSGGNEEEDSIEDILPWEDMDGNVIAMTNDFIARVLDIAEVVKLTTYSVSREHKNKMRKSDNPLEYDFKKGWPKIFQEHKENKREENQ</sequence>
<organism evidence="1">
    <name type="scientific">Candidatus Kentrum sp. LFY</name>
    <dbReference type="NCBI Taxonomy" id="2126342"/>
    <lineage>
        <taxon>Bacteria</taxon>
        <taxon>Pseudomonadati</taxon>
        <taxon>Pseudomonadota</taxon>
        <taxon>Gammaproteobacteria</taxon>
        <taxon>Candidatus Kentrum</taxon>
    </lineage>
</organism>
<gene>
    <name evidence="1" type="ORF">BECKLFY1418A_GA0070994_101318</name>
</gene>
<evidence type="ECO:0008006" key="2">
    <source>
        <dbReference type="Google" id="ProtNLM"/>
    </source>
</evidence>
<proteinExistence type="predicted"/>